<organism evidence="2">
    <name type="scientific">freshwater metagenome</name>
    <dbReference type="NCBI Taxonomy" id="449393"/>
    <lineage>
        <taxon>unclassified sequences</taxon>
        <taxon>metagenomes</taxon>
        <taxon>ecological metagenomes</taxon>
    </lineage>
</organism>
<dbReference type="EMBL" id="CAEZSL010000011">
    <property type="protein sequence ID" value="CAB4533547.1"/>
    <property type="molecule type" value="Genomic_DNA"/>
</dbReference>
<feature type="region of interest" description="Disordered" evidence="1">
    <location>
        <begin position="1"/>
        <end position="39"/>
    </location>
</feature>
<name>A0A6J6B4D2_9ZZZZ</name>
<protein>
    <submittedName>
        <fullName evidence="2">Unannotated protein</fullName>
    </submittedName>
</protein>
<accession>A0A6J6B4D2</accession>
<dbReference type="InterPro" id="IPR021400">
    <property type="entry name" value="DUF3039"/>
</dbReference>
<feature type="compositionally biased region" description="Low complexity" evidence="1">
    <location>
        <begin position="1"/>
        <end position="20"/>
    </location>
</feature>
<reference evidence="2" key="1">
    <citation type="submission" date="2020-05" db="EMBL/GenBank/DDBJ databases">
        <authorList>
            <person name="Chiriac C."/>
            <person name="Salcher M."/>
            <person name="Ghai R."/>
            <person name="Kavagutti S V."/>
        </authorList>
    </citation>
    <scope>NUCLEOTIDE SEQUENCE</scope>
</reference>
<evidence type="ECO:0000256" key="1">
    <source>
        <dbReference type="SAM" id="MobiDB-lite"/>
    </source>
</evidence>
<sequence length="105" mass="11512">MVQSSTAPSLSSAHPSSSTDLDTRLDETTQTGEPISAHIVKVEPGESAQAKVMEARIYGSPLEALCGHVWVPSRDPKKLPMCEDCKSIYEMYRMMNDGLNDQPTE</sequence>
<proteinExistence type="predicted"/>
<gene>
    <name evidence="2" type="ORF">UFOPK1421_00163</name>
</gene>
<evidence type="ECO:0000313" key="2">
    <source>
        <dbReference type="EMBL" id="CAB4533547.1"/>
    </source>
</evidence>
<dbReference type="Pfam" id="PF11238">
    <property type="entry name" value="DUF3039"/>
    <property type="match status" value="1"/>
</dbReference>
<dbReference type="AlphaFoldDB" id="A0A6J6B4D2"/>